<keyword evidence="1" id="KW-1133">Transmembrane helix</keyword>
<keyword evidence="1" id="KW-0472">Membrane</keyword>
<feature type="signal peptide" evidence="2">
    <location>
        <begin position="1"/>
        <end position="22"/>
    </location>
</feature>
<gene>
    <name evidence="3" type="primary">g698</name>
    <name evidence="3" type="ORF">VP750_LOCUS605</name>
</gene>
<evidence type="ECO:0000256" key="1">
    <source>
        <dbReference type="SAM" id="Phobius"/>
    </source>
</evidence>
<keyword evidence="1" id="KW-0812">Transmembrane</keyword>
<accession>A0ABP1FJ95</accession>
<comment type="caution">
    <text evidence="3">The sequence shown here is derived from an EMBL/GenBank/DDBJ whole genome shotgun (WGS) entry which is preliminary data.</text>
</comment>
<feature type="chain" id="PRO_5045436483" evidence="2">
    <location>
        <begin position="23"/>
        <end position="211"/>
    </location>
</feature>
<evidence type="ECO:0000313" key="4">
    <source>
        <dbReference type="Proteomes" id="UP001497392"/>
    </source>
</evidence>
<feature type="transmembrane region" description="Helical" evidence="1">
    <location>
        <begin position="183"/>
        <end position="209"/>
    </location>
</feature>
<keyword evidence="4" id="KW-1185">Reference proteome</keyword>
<evidence type="ECO:0000256" key="2">
    <source>
        <dbReference type="SAM" id="SignalP"/>
    </source>
</evidence>
<protein>
    <submittedName>
        <fullName evidence="3">G698 protein</fullName>
    </submittedName>
</protein>
<sequence length="211" mass="21966">MEFTRAMGALVVLVGLVSSAAAFEANTDNSINLEPGACTAFEVDNLPHKFSYDVVLKGLTGICINSNISISKLYVQDSCINKRDNELGIGSVQVPSCHAVHDTSSTTCESVFTDGPTDALLTAGNLTAGQSFDTGNACASGTSAFVFIKNSCQLPSMATINVQTRDYDGKLCITVAGHALSGVAIAIIVVVVLLAVIALLSFVACCCCCRR</sequence>
<evidence type="ECO:0000313" key="3">
    <source>
        <dbReference type="EMBL" id="CAL5218946.1"/>
    </source>
</evidence>
<reference evidence="3 4" key="1">
    <citation type="submission" date="2024-06" db="EMBL/GenBank/DDBJ databases">
        <authorList>
            <person name="Kraege A."/>
            <person name="Thomma B."/>
        </authorList>
    </citation>
    <scope>NUCLEOTIDE SEQUENCE [LARGE SCALE GENOMIC DNA]</scope>
</reference>
<dbReference type="EMBL" id="CAXHTA020000001">
    <property type="protein sequence ID" value="CAL5218946.1"/>
    <property type="molecule type" value="Genomic_DNA"/>
</dbReference>
<proteinExistence type="predicted"/>
<dbReference type="Proteomes" id="UP001497392">
    <property type="component" value="Unassembled WGS sequence"/>
</dbReference>
<organism evidence="3 4">
    <name type="scientific">Coccomyxa viridis</name>
    <dbReference type="NCBI Taxonomy" id="1274662"/>
    <lineage>
        <taxon>Eukaryota</taxon>
        <taxon>Viridiplantae</taxon>
        <taxon>Chlorophyta</taxon>
        <taxon>core chlorophytes</taxon>
        <taxon>Trebouxiophyceae</taxon>
        <taxon>Trebouxiophyceae incertae sedis</taxon>
        <taxon>Coccomyxaceae</taxon>
        <taxon>Coccomyxa</taxon>
    </lineage>
</organism>
<name>A0ABP1FJ95_9CHLO</name>
<keyword evidence="2" id="KW-0732">Signal</keyword>